<reference evidence="3" key="1">
    <citation type="journal article" date="2019" name="Int. J. Syst. Evol. Microbiol.">
        <title>The Global Catalogue of Microorganisms (GCM) 10K type strain sequencing project: providing services to taxonomists for standard genome sequencing and annotation.</title>
        <authorList>
            <consortium name="The Broad Institute Genomics Platform"/>
            <consortium name="The Broad Institute Genome Sequencing Center for Infectious Disease"/>
            <person name="Wu L."/>
            <person name="Ma J."/>
        </authorList>
    </citation>
    <scope>NUCLEOTIDE SEQUENCE [LARGE SCALE GENOMIC DNA]</scope>
    <source>
        <strain evidence="3">CGMCC 4.7289</strain>
    </source>
</reference>
<feature type="region of interest" description="Disordered" evidence="1">
    <location>
        <begin position="313"/>
        <end position="333"/>
    </location>
</feature>
<dbReference type="RefSeq" id="WP_253755537.1">
    <property type="nucleotide sequence ID" value="NZ_JAMZDZ010000001.1"/>
</dbReference>
<dbReference type="PANTHER" id="PTHR13812">
    <property type="entry name" value="KETIMINE REDUCTASE MU-CRYSTALLIN"/>
    <property type="match status" value="1"/>
</dbReference>
<proteinExistence type="predicted"/>
<dbReference type="PIRSF" id="PIRSF001439">
    <property type="entry name" value="CryM"/>
    <property type="match status" value="1"/>
</dbReference>
<protein>
    <submittedName>
        <fullName evidence="2">Ornithine cyclodeaminase family protein</fullName>
    </submittedName>
</protein>
<evidence type="ECO:0000313" key="3">
    <source>
        <dbReference type="Proteomes" id="UP001595816"/>
    </source>
</evidence>
<dbReference type="InterPro" id="IPR023401">
    <property type="entry name" value="ODC_N"/>
</dbReference>
<dbReference type="Proteomes" id="UP001595816">
    <property type="component" value="Unassembled WGS sequence"/>
</dbReference>
<dbReference type="InterPro" id="IPR003462">
    <property type="entry name" value="ODC_Mu_crystall"/>
</dbReference>
<accession>A0ABV8LL87</accession>
<dbReference type="EMBL" id="JBHSAY010000006">
    <property type="protein sequence ID" value="MFC4131746.1"/>
    <property type="molecule type" value="Genomic_DNA"/>
</dbReference>
<dbReference type="Gene3D" id="3.30.1780.10">
    <property type="entry name" value="ornithine cyclodeaminase, domain 1"/>
    <property type="match status" value="1"/>
</dbReference>
<organism evidence="2 3">
    <name type="scientific">Hamadaea flava</name>
    <dbReference type="NCBI Taxonomy" id="1742688"/>
    <lineage>
        <taxon>Bacteria</taxon>
        <taxon>Bacillati</taxon>
        <taxon>Actinomycetota</taxon>
        <taxon>Actinomycetes</taxon>
        <taxon>Micromonosporales</taxon>
        <taxon>Micromonosporaceae</taxon>
        <taxon>Hamadaea</taxon>
    </lineage>
</organism>
<sequence>MTLQHYGPDAIRAAVGFEDVIEPVSAALVDFSAGLGDSPVTVFAPAGPDGDVHVKSAWLPGRGIFTVKVATWFAERARRGSAAGAGIIAAFDAATGDLQALLEDEHHLSDIRTAATGALAARTLARPDAAVLGVLGTGTQAYLQVLAAAAERPVREVRVWGRRPHRASKLVAALYRRRPDLRVATVPDPRSACAGVDLLVTATASTQPLVHGHWLTPGVHITAVGADGPAKVELTAGCLQRADRLVVDSRALAAIYGDLAQAKLGANDLDELGELLSGAPSGRRHADEITICKLVGLGVQDLAAAEVTLARLRDNPRTGTRPASARDLQGDAS</sequence>
<evidence type="ECO:0000313" key="2">
    <source>
        <dbReference type="EMBL" id="MFC4131746.1"/>
    </source>
</evidence>
<name>A0ABV8LL87_9ACTN</name>
<comment type="caution">
    <text evidence="2">The sequence shown here is derived from an EMBL/GenBank/DDBJ whole genome shotgun (WGS) entry which is preliminary data.</text>
</comment>
<dbReference type="Gene3D" id="3.40.50.720">
    <property type="entry name" value="NAD(P)-binding Rossmann-like Domain"/>
    <property type="match status" value="1"/>
</dbReference>
<dbReference type="SUPFAM" id="SSF51735">
    <property type="entry name" value="NAD(P)-binding Rossmann-fold domains"/>
    <property type="match status" value="1"/>
</dbReference>
<gene>
    <name evidence="2" type="ORF">ACFOZ4_14150</name>
</gene>
<dbReference type="InterPro" id="IPR036291">
    <property type="entry name" value="NAD(P)-bd_dom_sf"/>
</dbReference>
<keyword evidence="3" id="KW-1185">Reference proteome</keyword>
<dbReference type="Pfam" id="PF02423">
    <property type="entry name" value="OCD_Mu_crystall"/>
    <property type="match status" value="1"/>
</dbReference>
<dbReference type="PANTHER" id="PTHR13812:SF19">
    <property type="entry name" value="KETIMINE REDUCTASE MU-CRYSTALLIN"/>
    <property type="match status" value="1"/>
</dbReference>
<evidence type="ECO:0000256" key="1">
    <source>
        <dbReference type="SAM" id="MobiDB-lite"/>
    </source>
</evidence>